<evidence type="ECO:0000313" key="1">
    <source>
        <dbReference type="EMBL" id="CAG7825591.1"/>
    </source>
</evidence>
<reference evidence="1" key="1">
    <citation type="submission" date="2021-06" db="EMBL/GenBank/DDBJ databases">
        <authorList>
            <person name="Hodson N. C."/>
            <person name="Mongue J. A."/>
            <person name="Jaron S. K."/>
        </authorList>
    </citation>
    <scope>NUCLEOTIDE SEQUENCE</scope>
</reference>
<dbReference type="EMBL" id="CAJVCH010536858">
    <property type="protein sequence ID" value="CAG7825591.1"/>
    <property type="molecule type" value="Genomic_DNA"/>
</dbReference>
<accession>A0A8J2L3L9</accession>
<comment type="caution">
    <text evidence="1">The sequence shown here is derived from an EMBL/GenBank/DDBJ whole genome shotgun (WGS) entry which is preliminary data.</text>
</comment>
<keyword evidence="2" id="KW-1185">Reference proteome</keyword>
<dbReference type="Proteomes" id="UP000708208">
    <property type="component" value="Unassembled WGS sequence"/>
</dbReference>
<proteinExistence type="predicted"/>
<dbReference type="AlphaFoldDB" id="A0A8J2L3L9"/>
<protein>
    <submittedName>
        <fullName evidence="1">Uncharacterized protein</fullName>
    </submittedName>
</protein>
<gene>
    <name evidence="1" type="ORF">AFUS01_LOCUS35694</name>
</gene>
<name>A0A8J2L3L9_9HEXA</name>
<evidence type="ECO:0000313" key="2">
    <source>
        <dbReference type="Proteomes" id="UP000708208"/>
    </source>
</evidence>
<sequence length="76" mass="9046">MDGQDGRNLVSMALFFNMLPHFTHEERGRHRKRKLPSLWASHDESWSLPLVLFFRYHYNGSGLWLPPFNSVQSMDR</sequence>
<organism evidence="1 2">
    <name type="scientific">Allacma fusca</name>
    <dbReference type="NCBI Taxonomy" id="39272"/>
    <lineage>
        <taxon>Eukaryota</taxon>
        <taxon>Metazoa</taxon>
        <taxon>Ecdysozoa</taxon>
        <taxon>Arthropoda</taxon>
        <taxon>Hexapoda</taxon>
        <taxon>Collembola</taxon>
        <taxon>Symphypleona</taxon>
        <taxon>Sminthuridae</taxon>
        <taxon>Allacma</taxon>
    </lineage>
</organism>